<feature type="transmembrane region" description="Helical" evidence="1">
    <location>
        <begin position="69"/>
        <end position="88"/>
    </location>
</feature>
<evidence type="ECO:0008006" key="4">
    <source>
        <dbReference type="Google" id="ProtNLM"/>
    </source>
</evidence>
<evidence type="ECO:0000313" key="2">
    <source>
        <dbReference type="EMBL" id="SNR41475.1"/>
    </source>
</evidence>
<dbReference type="Proteomes" id="UP000198415">
    <property type="component" value="Unassembled WGS sequence"/>
</dbReference>
<protein>
    <recommendedName>
        <fullName evidence="4">Pilus assembly protein Flp/PilA</fullName>
    </recommendedName>
</protein>
<organism evidence="2 3">
    <name type="scientific">Actinoplanes regularis</name>
    <dbReference type="NCBI Taxonomy" id="52697"/>
    <lineage>
        <taxon>Bacteria</taxon>
        <taxon>Bacillati</taxon>
        <taxon>Actinomycetota</taxon>
        <taxon>Actinomycetes</taxon>
        <taxon>Micromonosporales</taxon>
        <taxon>Micromonosporaceae</taxon>
        <taxon>Actinoplanes</taxon>
    </lineage>
</organism>
<keyword evidence="1" id="KW-1133">Transmembrane helix</keyword>
<dbReference type="AlphaFoldDB" id="A0A238W4E3"/>
<sequence length="101" mass="10940">MSWSDSATGRTRFATKKASAAHHSTDLMRCFRRQVEARVDKNERAMEKLAMLAAHIRGGNDQGATVVEYSVLAAIIIGICVVAVAGLGHQLSTMLTAIHIF</sequence>
<dbReference type="EMBL" id="FZNR01000002">
    <property type="protein sequence ID" value="SNR41475.1"/>
    <property type="molecule type" value="Genomic_DNA"/>
</dbReference>
<accession>A0A238W4E3</accession>
<keyword evidence="1" id="KW-0812">Transmembrane</keyword>
<keyword evidence="3" id="KW-1185">Reference proteome</keyword>
<evidence type="ECO:0000313" key="3">
    <source>
        <dbReference type="Proteomes" id="UP000198415"/>
    </source>
</evidence>
<proteinExistence type="predicted"/>
<evidence type="ECO:0000256" key="1">
    <source>
        <dbReference type="SAM" id="Phobius"/>
    </source>
</evidence>
<name>A0A238W4E3_9ACTN</name>
<gene>
    <name evidence="2" type="ORF">SAMN06264365_102164</name>
</gene>
<keyword evidence="1" id="KW-0472">Membrane</keyword>
<reference evidence="2 3" key="1">
    <citation type="submission" date="2017-06" db="EMBL/GenBank/DDBJ databases">
        <authorList>
            <person name="Kim H.J."/>
            <person name="Triplett B.A."/>
        </authorList>
    </citation>
    <scope>NUCLEOTIDE SEQUENCE [LARGE SCALE GENOMIC DNA]</scope>
    <source>
        <strain evidence="2 3">DSM 43151</strain>
    </source>
</reference>